<organism evidence="3 4">
    <name type="scientific">Alloprevotella rava</name>
    <dbReference type="NCBI Taxonomy" id="671218"/>
    <lineage>
        <taxon>Bacteria</taxon>
        <taxon>Pseudomonadati</taxon>
        <taxon>Bacteroidota</taxon>
        <taxon>Bacteroidia</taxon>
        <taxon>Bacteroidales</taxon>
        <taxon>Prevotellaceae</taxon>
        <taxon>Alloprevotella</taxon>
    </lineage>
</organism>
<dbReference type="RefSeq" id="WP_183693393.1">
    <property type="nucleotide sequence ID" value="NZ_JACICA010000001.1"/>
</dbReference>
<proteinExistence type="predicted"/>
<evidence type="ECO:0000313" key="3">
    <source>
        <dbReference type="EMBL" id="MBB3701606.1"/>
    </source>
</evidence>
<name>A0A7W5YEX0_9BACT</name>
<evidence type="ECO:0000259" key="2">
    <source>
        <dbReference type="Pfam" id="PF07929"/>
    </source>
</evidence>
<feature type="compositionally biased region" description="Acidic residues" evidence="1">
    <location>
        <begin position="169"/>
        <end position="179"/>
    </location>
</feature>
<dbReference type="EMBL" id="JACICA010000001">
    <property type="protein sequence ID" value="MBB3701606.1"/>
    <property type="molecule type" value="Genomic_DNA"/>
</dbReference>
<feature type="domain" description="Plasmid pRiA4b Orf3-like" evidence="2">
    <location>
        <begin position="12"/>
        <end position="133"/>
    </location>
</feature>
<accession>A0A7W5YEX0</accession>
<dbReference type="Proteomes" id="UP000541425">
    <property type="component" value="Unassembled WGS sequence"/>
</dbReference>
<dbReference type="AlphaFoldDB" id="A0A7W5YEX0"/>
<dbReference type="InterPro" id="IPR012912">
    <property type="entry name" value="Plasmid_pRiA4b_Orf3-like"/>
</dbReference>
<dbReference type="Gene3D" id="3.10.290.30">
    <property type="entry name" value="MM3350-like"/>
    <property type="match status" value="1"/>
</dbReference>
<dbReference type="Pfam" id="PF07929">
    <property type="entry name" value="PRiA4_ORF3"/>
    <property type="match status" value="1"/>
</dbReference>
<evidence type="ECO:0000256" key="1">
    <source>
        <dbReference type="SAM" id="MobiDB-lite"/>
    </source>
</evidence>
<protein>
    <recommendedName>
        <fullName evidence="2">Plasmid pRiA4b Orf3-like domain-containing protein</fullName>
    </recommendedName>
</protein>
<comment type="caution">
    <text evidence="3">The sequence shown here is derived from an EMBL/GenBank/DDBJ whole genome shotgun (WGS) entry which is preliminary data.</text>
</comment>
<dbReference type="SUPFAM" id="SSF159941">
    <property type="entry name" value="MM3350-like"/>
    <property type="match status" value="1"/>
</dbReference>
<feature type="region of interest" description="Disordered" evidence="1">
    <location>
        <begin position="141"/>
        <end position="186"/>
    </location>
</feature>
<dbReference type="InterPro" id="IPR024047">
    <property type="entry name" value="MM3350-like_sf"/>
</dbReference>
<gene>
    <name evidence="3" type="ORF">FHS60_000048</name>
</gene>
<reference evidence="3 4" key="1">
    <citation type="submission" date="2020-08" db="EMBL/GenBank/DDBJ databases">
        <title>Genomic Encyclopedia of Type Strains, Phase IV (KMG-IV): sequencing the most valuable type-strain genomes for metagenomic binning, comparative biology and taxonomic classification.</title>
        <authorList>
            <person name="Goeker M."/>
        </authorList>
    </citation>
    <scope>NUCLEOTIDE SEQUENCE [LARGE SCALE GENOMIC DNA]</scope>
    <source>
        <strain evidence="3 4">DSM 22548</strain>
    </source>
</reference>
<sequence length="186" mass="20845">MILKIKFISDEVEGFLREFEIDSDATFLDLNKAILASCNYPDDQMTSFYLCDEEWERGQQVTREDMGASSADEDVYVMENTRLSEFLEEEGQRLVFVFDPFSDRMLYATVCEEIPGKNLSAPKVVRSKGTAPQQIAELDFSMPAPKTATAGAGEVEDDALFGAEGPQFNDDELDLEGFEISDGQPY</sequence>
<evidence type="ECO:0000313" key="4">
    <source>
        <dbReference type="Proteomes" id="UP000541425"/>
    </source>
</evidence>